<feature type="repeat" description="Filamin" evidence="4">
    <location>
        <begin position="828"/>
        <end position="923"/>
    </location>
</feature>
<evidence type="ECO:0000256" key="5">
    <source>
        <dbReference type="SAM" id="MobiDB-lite"/>
    </source>
</evidence>
<feature type="repeat" description="Filamin" evidence="4">
    <location>
        <begin position="1232"/>
        <end position="1306"/>
    </location>
</feature>
<dbReference type="PROSITE" id="PS50021">
    <property type="entry name" value="CH"/>
    <property type="match status" value="2"/>
</dbReference>
<evidence type="ECO:0000256" key="2">
    <source>
        <dbReference type="ARBA" id="ARBA00022737"/>
    </source>
</evidence>
<feature type="repeat" description="Filamin" evidence="4">
    <location>
        <begin position="1505"/>
        <end position="1601"/>
    </location>
</feature>
<dbReference type="InterPro" id="IPR001298">
    <property type="entry name" value="Filamin/ABP280_rpt"/>
</dbReference>
<dbReference type="Gene3D" id="2.60.40.10">
    <property type="entry name" value="Immunoglobulins"/>
    <property type="match status" value="13"/>
</dbReference>
<dbReference type="SMART" id="SM00557">
    <property type="entry name" value="IG_FLMN"/>
    <property type="match status" value="13"/>
</dbReference>
<feature type="repeat" description="Filamin" evidence="4">
    <location>
        <begin position="456"/>
        <end position="550"/>
    </location>
</feature>
<accession>A0A6P8IN39</accession>
<evidence type="ECO:0000256" key="4">
    <source>
        <dbReference type="PROSITE-ProRule" id="PRU00087"/>
    </source>
</evidence>
<dbReference type="FunFam" id="1.10.418.10:FF:000006">
    <property type="entry name" value="Filamin-B isoform A"/>
    <property type="match status" value="1"/>
</dbReference>
<dbReference type="InParanoid" id="A0A6P8IN39"/>
<dbReference type="SUPFAM" id="SSF47576">
    <property type="entry name" value="Calponin-homology domain, CH-domain"/>
    <property type="match status" value="2"/>
</dbReference>
<feature type="repeat" description="Filamin" evidence="4">
    <location>
        <begin position="1019"/>
        <end position="1114"/>
    </location>
</feature>
<name>A0A6P8IN39_ACTTE</name>
<dbReference type="GeneID" id="116303125"/>
<dbReference type="SUPFAM" id="SSF81296">
    <property type="entry name" value="E set domains"/>
    <property type="match status" value="13"/>
</dbReference>
<dbReference type="PROSITE" id="PS00019">
    <property type="entry name" value="ACTININ_1"/>
    <property type="match status" value="1"/>
</dbReference>
<keyword evidence="3" id="KW-0009">Actin-binding</keyword>
<dbReference type="SMART" id="SM00033">
    <property type="entry name" value="CH"/>
    <property type="match status" value="3"/>
</dbReference>
<dbReference type="InterPro" id="IPR013783">
    <property type="entry name" value="Ig-like_fold"/>
</dbReference>
<gene>
    <name evidence="8" type="primary">LOC116303125</name>
</gene>
<dbReference type="PANTHER" id="PTHR38537">
    <property type="entry name" value="JITTERBUG, ISOFORM N"/>
    <property type="match status" value="1"/>
</dbReference>
<feature type="domain" description="Calponin-homology (CH)" evidence="6">
    <location>
        <begin position="157"/>
        <end position="260"/>
    </location>
</feature>
<evidence type="ECO:0000256" key="3">
    <source>
        <dbReference type="ARBA" id="ARBA00023203"/>
    </source>
</evidence>
<dbReference type="InterPro" id="IPR001589">
    <property type="entry name" value="Actinin_actin-bd_CS"/>
</dbReference>
<dbReference type="FunFam" id="2.60.40.10:FF:001145">
    <property type="entry name" value="Jitterbug, isoform I"/>
    <property type="match status" value="1"/>
</dbReference>
<dbReference type="OrthoDB" id="6018813at2759"/>
<evidence type="ECO:0000313" key="7">
    <source>
        <dbReference type="Proteomes" id="UP000515163"/>
    </source>
</evidence>
<dbReference type="RefSeq" id="XP_031568461.1">
    <property type="nucleotide sequence ID" value="XM_031712601.1"/>
</dbReference>
<evidence type="ECO:0000259" key="6">
    <source>
        <dbReference type="PROSITE" id="PS50021"/>
    </source>
</evidence>
<sequence>MSYRAVNGYNGDVTPPPTGQPVGRSSSFNIRSSQYIAHQEKNWVEIQKNTFTNWCNEQLRNSGIVITDLETAFSDGITLVHLVEAVSMKKVGRWNKNPKLYAQILENTTAALKVLEKDGIQLVNIGNEDIVNGNIKLILGLIWRLILHYQISSSGSTSGKQLLLLWLRNALPDLTIKNVTTDWNNGILLSALVNFCQPGLMPNYKSLNPEDKLRNVTLAMKTAEEKLRIPQILSPEAFVSPYVDELSMMTYLSFFTQPGSPGERRTLEIINEAAPKVHAKNFNTDWNSGQALGTFLESQCPGIIPDYDRFDSMTAVQRADKGLKAAEEKLGVKKVLTGKEMTSPNVDELSVMAYMLQFRNCERMTSHARAFTAEGPGLRRAIRGRISEFQVFGRRELGLDNVKVEATGPDGKDVPVTVRQTLDGLKCHYIAHDTGAHQVAITHVGKHIPSSPYRVETVEDVSETMVSGQGLKNAIVMKPAEFIIRMSSPTSDLVTAVAEAPNGQTVPIEVIKQYDGSYRARFIARDVGEHKISVMVGSTTLPGCPFVSKVGDPTKVLLTPQDGGTAPQMGKPVTFEVDTTQAGLGELAIKCKGPKGGIPVDVRATTRGKYLVSYTPTIAGEYLTQCTFNGEEVPSSPKSTAIGDPNQIVAHGEGLYQVATESQGEFYISFRGAAKEGLEVYGEGPRGRFPVDLVENPHERDSYSVRYTPQGIGQHKIYVLYQGQAVRGSPFLVKVADPSKVKLTRSHTQSKGFVVLREVDIPVEVPREAGEGQLEAAVRGPDLEMIPSSVTQESDGYHHIRFMPRRAGHHKVMVKYGSKEVPDSPYEIRVGDPSSIKVKESIQTRTGFKTMSEIDIPIDVPDDVGEITHSVKGPNLEHVQSTINKERDGLHHIRFTPIRSGRYTVDVLCAGHHIENSPMVMNVQEPTPINVKLKEFENQERIRYHVRQPLDVPMEIPAEVKEVSAEVTGPQQEHVLSTFSRESDGYHHLRFIPYNKGTYNVNIKCKGKLVDGSPFKINVEDPSSTLVRLRHSEVEETQYVVRRELDIAMDIPEDHWEVTSVVNGPDDEIMPSSVVKSEDGYYHVKFVPYRPGTYKVHVRCDGEAVENSPFLIKVGEPEPVQVAHVRNEELYSERFTRNEVDLTVESSKEMDERLFKANVLAPNGRDVPCNMVRDVNGRHHVKFMPQRPGQYRVFVRYNNELVQGAPFVVNVVDDKRIDLEINEETQRYEAYQEVDLKLNAPVNSRMEQFDASVYDAYEEEVPCVIARGRDSSQYFVRFVPKTAGAHKMHLNYDGQATEGSPYIINILEGRMTAEQEAQRVVASGSGIKKGLVNERSQFTVDSSEVNGEGELTGKMVSINGSTDVEVQKRSNYMYNCSYMAQSAGAYKMHMYWNGYDIKNSPFKVDVHDSLSTSKSHCKVQGEALSEHGAYVNQWMKFWVDTNGQGEGPLYVRCCGPTKDCDVKIYDNQDGTYDLQIYPTEVGTHELHVSWGRRVVYGSPFLIRVGQEPDPSQVYAYGPGLENGILESFQGNFLVETKGAGPGTLKIRIHGPKGAFKVEMYRDHTKERRIGVRYNPNEPGRYTVNVKWADQHIPGSPYEVHVVETEQEYEALSELNDNVVVHRPNDQSDSY</sequence>
<protein>
    <submittedName>
        <fullName evidence="8">Filamin-A-like</fullName>
    </submittedName>
</protein>
<dbReference type="InterPro" id="IPR044801">
    <property type="entry name" value="Filamin"/>
</dbReference>
<feature type="repeat" description="Filamin" evidence="4">
    <location>
        <begin position="733"/>
        <end position="830"/>
    </location>
</feature>
<dbReference type="Pfam" id="PF00630">
    <property type="entry name" value="Filamin"/>
    <property type="match status" value="12"/>
</dbReference>
<feature type="repeat" description="Filamin" evidence="4">
    <location>
        <begin position="1312"/>
        <end position="1406"/>
    </location>
</feature>
<dbReference type="PANTHER" id="PTHR38537:SF16">
    <property type="entry name" value="CALPONIN-HOMOLOGY (CH) DOMAIN-CONTAINING PROTEIN"/>
    <property type="match status" value="1"/>
</dbReference>
<organism evidence="7 8">
    <name type="scientific">Actinia tenebrosa</name>
    <name type="common">Australian red waratah sea anemone</name>
    <dbReference type="NCBI Taxonomy" id="6105"/>
    <lineage>
        <taxon>Eukaryota</taxon>
        <taxon>Metazoa</taxon>
        <taxon>Cnidaria</taxon>
        <taxon>Anthozoa</taxon>
        <taxon>Hexacorallia</taxon>
        <taxon>Actiniaria</taxon>
        <taxon>Actiniidae</taxon>
        <taxon>Actinia</taxon>
    </lineage>
</organism>
<dbReference type="GO" id="GO:0030036">
    <property type="term" value="P:actin cytoskeleton organization"/>
    <property type="evidence" value="ECO:0007669"/>
    <property type="project" value="InterPro"/>
</dbReference>
<feature type="repeat" description="Filamin" evidence="4">
    <location>
        <begin position="548"/>
        <end position="642"/>
    </location>
</feature>
<keyword evidence="2" id="KW-0677">Repeat</keyword>
<dbReference type="InterPro" id="IPR036872">
    <property type="entry name" value="CH_dom_sf"/>
</dbReference>
<dbReference type="Proteomes" id="UP000515163">
    <property type="component" value="Unplaced"/>
</dbReference>
<evidence type="ECO:0000313" key="8">
    <source>
        <dbReference type="RefSeq" id="XP_031568461.1"/>
    </source>
</evidence>
<feature type="repeat" description="Filamin" evidence="4">
    <location>
        <begin position="640"/>
        <end position="735"/>
    </location>
</feature>
<reference evidence="8" key="1">
    <citation type="submission" date="2025-08" db="UniProtKB">
        <authorList>
            <consortium name="RefSeq"/>
        </authorList>
    </citation>
    <scope>IDENTIFICATION</scope>
    <source>
        <tissue evidence="8">Tentacle</tissue>
    </source>
</reference>
<feature type="region of interest" description="Disordered" evidence="5">
    <location>
        <begin position="1"/>
        <end position="24"/>
    </location>
</feature>
<evidence type="ECO:0000256" key="1">
    <source>
        <dbReference type="ARBA" id="ARBA00009238"/>
    </source>
</evidence>
<feature type="repeat" description="Filamin" evidence="4">
    <location>
        <begin position="921"/>
        <end position="1019"/>
    </location>
</feature>
<feature type="repeat" description="Filamin" evidence="4">
    <location>
        <begin position="1409"/>
        <end position="1504"/>
    </location>
</feature>
<dbReference type="Pfam" id="PF00307">
    <property type="entry name" value="CH"/>
    <property type="match status" value="3"/>
</dbReference>
<dbReference type="GO" id="GO:0051015">
    <property type="term" value="F:actin filament binding"/>
    <property type="evidence" value="ECO:0007669"/>
    <property type="project" value="InterPro"/>
</dbReference>
<feature type="repeat" description="Filamin" evidence="4">
    <location>
        <begin position="363"/>
        <end position="457"/>
    </location>
</feature>
<dbReference type="CDD" id="cd21184">
    <property type="entry name" value="CH_FLN-like_rpt2"/>
    <property type="match status" value="2"/>
</dbReference>
<dbReference type="InterPro" id="IPR014756">
    <property type="entry name" value="Ig_E-set"/>
</dbReference>
<dbReference type="KEGG" id="aten:116303125"/>
<dbReference type="Gene3D" id="1.10.418.10">
    <property type="entry name" value="Calponin-like domain"/>
    <property type="match status" value="3"/>
</dbReference>
<dbReference type="PROSITE" id="PS50194">
    <property type="entry name" value="FILAMIN_REPEAT"/>
    <property type="match status" value="13"/>
</dbReference>
<feature type="domain" description="Calponin-homology (CH)" evidence="6">
    <location>
        <begin position="45"/>
        <end position="150"/>
    </location>
</feature>
<dbReference type="CDD" id="cd21227">
    <property type="entry name" value="CH_jitterbug-like_rpt1"/>
    <property type="match status" value="1"/>
</dbReference>
<dbReference type="InterPro" id="IPR017868">
    <property type="entry name" value="Filamin/ABP280_repeat-like"/>
</dbReference>
<comment type="similarity">
    <text evidence="1">Belongs to the filamin family.</text>
</comment>
<dbReference type="InterPro" id="IPR001715">
    <property type="entry name" value="CH_dom"/>
</dbReference>
<keyword evidence="7" id="KW-1185">Reference proteome</keyword>
<feature type="repeat" description="Filamin" evidence="4">
    <location>
        <begin position="1112"/>
        <end position="1211"/>
    </location>
</feature>
<proteinExistence type="inferred from homology"/>